<dbReference type="AlphaFoldDB" id="A0ABD2YHU7"/>
<accession>A0ABD2YHU7</accession>
<organism evidence="1 2">
    <name type="scientific">Cinchona calisaya</name>
    <dbReference type="NCBI Taxonomy" id="153742"/>
    <lineage>
        <taxon>Eukaryota</taxon>
        <taxon>Viridiplantae</taxon>
        <taxon>Streptophyta</taxon>
        <taxon>Embryophyta</taxon>
        <taxon>Tracheophyta</taxon>
        <taxon>Spermatophyta</taxon>
        <taxon>Magnoliopsida</taxon>
        <taxon>eudicotyledons</taxon>
        <taxon>Gunneridae</taxon>
        <taxon>Pentapetalae</taxon>
        <taxon>asterids</taxon>
        <taxon>lamiids</taxon>
        <taxon>Gentianales</taxon>
        <taxon>Rubiaceae</taxon>
        <taxon>Cinchonoideae</taxon>
        <taxon>Cinchoneae</taxon>
        <taxon>Cinchona</taxon>
    </lineage>
</organism>
<gene>
    <name evidence="1" type="ORF">ACH5RR_032349</name>
</gene>
<protein>
    <submittedName>
        <fullName evidence="1">Uncharacterized protein</fullName>
    </submittedName>
</protein>
<reference evidence="1 2" key="1">
    <citation type="submission" date="2024-11" db="EMBL/GenBank/DDBJ databases">
        <title>A near-complete genome assembly of Cinchona calisaya.</title>
        <authorList>
            <person name="Lian D.C."/>
            <person name="Zhao X.W."/>
            <person name="Wei L."/>
        </authorList>
    </citation>
    <scope>NUCLEOTIDE SEQUENCE [LARGE SCALE GENOMIC DNA]</scope>
    <source>
        <tissue evidence="1">Nenye</tissue>
    </source>
</reference>
<evidence type="ECO:0000313" key="1">
    <source>
        <dbReference type="EMBL" id="KAL3506967.1"/>
    </source>
</evidence>
<name>A0ABD2YHU7_9GENT</name>
<dbReference type="EMBL" id="JBJUIK010000013">
    <property type="protein sequence ID" value="KAL3506967.1"/>
    <property type="molecule type" value="Genomic_DNA"/>
</dbReference>
<keyword evidence="2" id="KW-1185">Reference proteome</keyword>
<proteinExistence type="predicted"/>
<sequence length="116" mass="12509">MVVLPSGWTLANVGCGQLTGTNEVGKHWQTAVARTDQCTHAHEMGIACGTILGIAGSPSEALWVARLVGKSVGRGTYATELPTCWTLQETARQRARRANTHAREWQLVEVGLRVAE</sequence>
<comment type="caution">
    <text evidence="1">The sequence shown here is derived from an EMBL/GenBank/DDBJ whole genome shotgun (WGS) entry which is preliminary data.</text>
</comment>
<dbReference type="Proteomes" id="UP001630127">
    <property type="component" value="Unassembled WGS sequence"/>
</dbReference>
<evidence type="ECO:0000313" key="2">
    <source>
        <dbReference type="Proteomes" id="UP001630127"/>
    </source>
</evidence>